<keyword evidence="3" id="KW-1185">Reference proteome</keyword>
<dbReference type="PANTHER" id="PTHR34406:SF1">
    <property type="entry name" value="PROTEIN YCEI"/>
    <property type="match status" value="1"/>
</dbReference>
<dbReference type="SMART" id="SM00867">
    <property type="entry name" value="YceI"/>
    <property type="match status" value="1"/>
</dbReference>
<gene>
    <name evidence="2" type="ORF">SAMN05660909_05525</name>
</gene>
<name>A0A1H4GMM7_9BACT</name>
<dbReference type="PANTHER" id="PTHR34406">
    <property type="entry name" value="PROTEIN YCEI"/>
    <property type="match status" value="1"/>
</dbReference>
<organism evidence="2 3">
    <name type="scientific">Chitinophaga terrae</name>
    <name type="common">ex Kim and Jung 2007</name>
    <dbReference type="NCBI Taxonomy" id="408074"/>
    <lineage>
        <taxon>Bacteria</taxon>
        <taxon>Pseudomonadati</taxon>
        <taxon>Bacteroidota</taxon>
        <taxon>Chitinophagia</taxon>
        <taxon>Chitinophagales</taxon>
        <taxon>Chitinophagaceae</taxon>
        <taxon>Chitinophaga</taxon>
    </lineage>
</organism>
<dbReference type="SUPFAM" id="SSF101874">
    <property type="entry name" value="YceI-like"/>
    <property type="match status" value="1"/>
</dbReference>
<sequence length="191" mass="20850">MNIIDTANSVSGGNENKTPVSFTADVAHSRIGFTISHLVISELGGHFSNFQFDFTSKENGFSDADIQLKIPVAEINTGNAIRDEHLKGPEFFDSQQYPFIEFSGKGLTQQTGNKFTLPGHLTIKNSTVEMPLTIIHLGSTTDPMRNQNIEVFQVIAKIDRFSFGIGSEVPEVVIGRTATLNAHIELIGLVS</sequence>
<dbReference type="EMBL" id="FNRL01000047">
    <property type="protein sequence ID" value="SEB10853.1"/>
    <property type="molecule type" value="Genomic_DNA"/>
</dbReference>
<dbReference type="RefSeq" id="WP_089766148.1">
    <property type="nucleotide sequence ID" value="NZ_BKAT01000072.1"/>
</dbReference>
<dbReference type="AlphaFoldDB" id="A0A1H4GMM7"/>
<evidence type="ECO:0000313" key="3">
    <source>
        <dbReference type="Proteomes" id="UP000199656"/>
    </source>
</evidence>
<dbReference type="Proteomes" id="UP000199656">
    <property type="component" value="Unassembled WGS sequence"/>
</dbReference>
<reference evidence="3" key="1">
    <citation type="submission" date="2016-10" db="EMBL/GenBank/DDBJ databases">
        <authorList>
            <person name="Varghese N."/>
            <person name="Submissions S."/>
        </authorList>
    </citation>
    <scope>NUCLEOTIDE SEQUENCE [LARGE SCALE GENOMIC DNA]</scope>
    <source>
        <strain evidence="3">DSM 23920</strain>
    </source>
</reference>
<feature type="domain" description="Lipid/polyisoprenoid-binding YceI-like" evidence="1">
    <location>
        <begin position="21"/>
        <end position="187"/>
    </location>
</feature>
<dbReference type="InterPro" id="IPR007372">
    <property type="entry name" value="Lipid/polyisoprenoid-bd_YceI"/>
</dbReference>
<evidence type="ECO:0000259" key="1">
    <source>
        <dbReference type="SMART" id="SM00867"/>
    </source>
</evidence>
<proteinExistence type="predicted"/>
<protein>
    <submittedName>
        <fullName evidence="2">Polyisoprenoid-binding protein YceI</fullName>
    </submittedName>
</protein>
<dbReference type="InterPro" id="IPR036761">
    <property type="entry name" value="TTHA0802/YceI-like_sf"/>
</dbReference>
<dbReference type="OrthoDB" id="9811006at2"/>
<evidence type="ECO:0000313" key="2">
    <source>
        <dbReference type="EMBL" id="SEB10853.1"/>
    </source>
</evidence>
<dbReference type="STRING" id="408074.SAMN05660909_05525"/>
<dbReference type="Gene3D" id="2.40.128.110">
    <property type="entry name" value="Lipid/polyisoprenoid-binding, YceI-like"/>
    <property type="match status" value="1"/>
</dbReference>
<dbReference type="Pfam" id="PF04264">
    <property type="entry name" value="YceI"/>
    <property type="match status" value="1"/>
</dbReference>
<accession>A0A1H4GMM7</accession>